<reference evidence="9" key="1">
    <citation type="journal article" date="2020" name="Fungal Divers.">
        <title>Resolving the Mortierellaceae phylogeny through synthesis of multi-gene phylogenetics and phylogenomics.</title>
        <authorList>
            <person name="Vandepol N."/>
            <person name="Liber J."/>
            <person name="Desiro A."/>
            <person name="Na H."/>
            <person name="Kennedy M."/>
            <person name="Barry K."/>
            <person name="Grigoriev I.V."/>
            <person name="Miller A.N."/>
            <person name="O'Donnell K."/>
            <person name="Stajich J.E."/>
            <person name="Bonito G."/>
        </authorList>
    </citation>
    <scope>NUCLEOTIDE SEQUENCE</scope>
    <source>
        <strain evidence="9">BC1065</strain>
    </source>
</reference>
<gene>
    <name evidence="9" type="ORF">DFQ27_001188</name>
</gene>
<dbReference type="GO" id="GO:0106300">
    <property type="term" value="P:protein-DNA covalent cross-linking repair"/>
    <property type="evidence" value="ECO:0007669"/>
    <property type="project" value="InterPro"/>
</dbReference>
<evidence type="ECO:0000256" key="8">
    <source>
        <dbReference type="SAM" id="MobiDB-lite"/>
    </source>
</evidence>
<dbReference type="Pfam" id="PF02586">
    <property type="entry name" value="SRAP"/>
    <property type="match status" value="1"/>
</dbReference>
<keyword evidence="5" id="KW-0190">Covalent protein-DNA linkage</keyword>
<dbReference type="GO" id="GO:0003697">
    <property type="term" value="F:single-stranded DNA binding"/>
    <property type="evidence" value="ECO:0007669"/>
    <property type="project" value="InterPro"/>
</dbReference>
<comment type="similarity">
    <text evidence="1">Belongs to the SOS response-associated peptidase family.</text>
</comment>
<keyword evidence="3" id="KW-0227">DNA damage</keyword>
<feature type="compositionally biased region" description="Basic and acidic residues" evidence="8">
    <location>
        <begin position="397"/>
        <end position="413"/>
    </location>
</feature>
<proteinExistence type="inferred from homology"/>
<evidence type="ECO:0000256" key="3">
    <source>
        <dbReference type="ARBA" id="ARBA00022763"/>
    </source>
</evidence>
<evidence type="ECO:0000256" key="1">
    <source>
        <dbReference type="ARBA" id="ARBA00008136"/>
    </source>
</evidence>
<feature type="compositionally biased region" description="Low complexity" evidence="8">
    <location>
        <begin position="579"/>
        <end position="590"/>
    </location>
</feature>
<dbReference type="InterPro" id="IPR003738">
    <property type="entry name" value="SRAP"/>
</dbReference>
<evidence type="ECO:0000256" key="5">
    <source>
        <dbReference type="ARBA" id="ARBA00023124"/>
    </source>
</evidence>
<dbReference type="Pfam" id="PF23625">
    <property type="entry name" value="UIM_2"/>
    <property type="match status" value="3"/>
</dbReference>
<accession>A0A9P6QD74</accession>
<dbReference type="Proteomes" id="UP000807716">
    <property type="component" value="Unassembled WGS sequence"/>
</dbReference>
<protein>
    <recommendedName>
        <fullName evidence="11">DUF159-domain-containing protein</fullName>
    </recommendedName>
</protein>
<feature type="compositionally biased region" description="Acidic residues" evidence="8">
    <location>
        <begin position="315"/>
        <end position="335"/>
    </location>
</feature>
<evidence type="ECO:0000256" key="2">
    <source>
        <dbReference type="ARBA" id="ARBA00022670"/>
    </source>
</evidence>
<dbReference type="PANTHER" id="PTHR13604">
    <property type="entry name" value="DC12-RELATED"/>
    <property type="match status" value="1"/>
</dbReference>
<evidence type="ECO:0000256" key="4">
    <source>
        <dbReference type="ARBA" id="ARBA00022801"/>
    </source>
</evidence>
<dbReference type="EMBL" id="JAAAJB010000138">
    <property type="protein sequence ID" value="KAG0264519.1"/>
    <property type="molecule type" value="Genomic_DNA"/>
</dbReference>
<dbReference type="SUPFAM" id="SSF143081">
    <property type="entry name" value="BB1717-like"/>
    <property type="match status" value="1"/>
</dbReference>
<feature type="compositionally biased region" description="Polar residues" evidence="8">
    <location>
        <begin position="545"/>
        <end position="563"/>
    </location>
</feature>
<keyword evidence="6" id="KW-0238">DNA-binding</keyword>
<evidence type="ECO:0000256" key="6">
    <source>
        <dbReference type="ARBA" id="ARBA00023125"/>
    </source>
</evidence>
<keyword evidence="2" id="KW-0645">Protease</keyword>
<dbReference type="AlphaFoldDB" id="A0A9P6QD74"/>
<dbReference type="SMART" id="SM00726">
    <property type="entry name" value="UIM"/>
    <property type="match status" value="3"/>
</dbReference>
<name>A0A9P6QD74_9FUNG</name>
<organism evidence="9 10">
    <name type="scientific">Actinomortierella ambigua</name>
    <dbReference type="NCBI Taxonomy" id="1343610"/>
    <lineage>
        <taxon>Eukaryota</taxon>
        <taxon>Fungi</taxon>
        <taxon>Fungi incertae sedis</taxon>
        <taxon>Mucoromycota</taxon>
        <taxon>Mortierellomycotina</taxon>
        <taxon>Mortierellomycetes</taxon>
        <taxon>Mortierellales</taxon>
        <taxon>Mortierellaceae</taxon>
        <taxon>Actinomortierella</taxon>
    </lineage>
</organism>
<dbReference type="Gene3D" id="3.90.1680.10">
    <property type="entry name" value="SOS response associated peptidase-like"/>
    <property type="match status" value="1"/>
</dbReference>
<dbReference type="GO" id="GO:0006508">
    <property type="term" value="P:proteolysis"/>
    <property type="evidence" value="ECO:0007669"/>
    <property type="project" value="UniProtKB-KW"/>
</dbReference>
<keyword evidence="4" id="KW-0378">Hydrolase</keyword>
<feature type="compositionally biased region" description="Low complexity" evidence="8">
    <location>
        <begin position="470"/>
        <end position="495"/>
    </location>
</feature>
<dbReference type="InterPro" id="IPR003903">
    <property type="entry name" value="UIM_dom"/>
</dbReference>
<keyword evidence="10" id="KW-1185">Reference proteome</keyword>
<comment type="caution">
    <text evidence="9">The sequence shown here is derived from an EMBL/GenBank/DDBJ whole genome shotgun (WGS) entry which is preliminary data.</text>
</comment>
<sequence length="631" mass="69453">MCGRTAQGLEPAQIREDLAKTLPKPPSTWIDEDKYRTSFNVAPTRYQPVVRADASTGEYVKWGLIPRTTKAMPDYKSVLKSINARDDSLFSGPTVKPMFSHSKNYKRCIVLAQGFFEWRRRGKERVPFYTKRRDGHLMLMAGIYDVATIQGFEEPLYSYATITTNASPQLDWLHDRMPVLISNNDHEAIRAWLDPKRKWDAQLEAMLKPCSEFLEVDNQNDDLDTKQQREYILETYQVSGDVNNIRFDKKEFIEPWNTKNNMKTLARFLMPTKTASSSTANDKESPSPFHSGVQTKKEDEAGDGEDDINHQLLEGEGDDVDEGDVGDDALGEDEMLLPSTPTKPAPAISGQVTDPSGGSGVGDESDMDISMVKDDPDVTMESITHHHDTDDDGGNDPELKRILELSRQEHETALSEAAAIVTATMEGKRKRTPEGHGTGQDDHEEDDFQRALEASRLQAIADGHDDESLEQPLSSTPSSLLLSSAPSTTSSQSAEPKPTEADNDQEELRRQEQEDLDRAIAASLSEASSTSVSPHPSSTMRNPFLVSSSTSPTLSQQNDQNNSNHKKRRISLAGSGNRSVTGSPSAASVPATPPPGGAGPRTPRKMGGSKHPSTPGDASIPKITSFFRKAE</sequence>
<feature type="compositionally biased region" description="Basic and acidic residues" evidence="8">
    <location>
        <begin position="506"/>
        <end position="518"/>
    </location>
</feature>
<dbReference type="PANTHER" id="PTHR13604:SF0">
    <property type="entry name" value="ABASIC SITE PROCESSING PROTEIN HMCES"/>
    <property type="match status" value="1"/>
</dbReference>
<dbReference type="PROSITE" id="PS50330">
    <property type="entry name" value="UIM"/>
    <property type="match status" value="1"/>
</dbReference>
<feature type="region of interest" description="Disordered" evidence="8">
    <location>
        <begin position="273"/>
        <end position="631"/>
    </location>
</feature>
<dbReference type="OrthoDB" id="2111841at2759"/>
<dbReference type="InterPro" id="IPR036590">
    <property type="entry name" value="SRAP-like"/>
</dbReference>
<evidence type="ECO:0000256" key="7">
    <source>
        <dbReference type="ARBA" id="ARBA00023239"/>
    </source>
</evidence>
<dbReference type="GO" id="GO:0008233">
    <property type="term" value="F:peptidase activity"/>
    <property type="evidence" value="ECO:0007669"/>
    <property type="project" value="UniProtKB-KW"/>
</dbReference>
<evidence type="ECO:0008006" key="11">
    <source>
        <dbReference type="Google" id="ProtNLM"/>
    </source>
</evidence>
<evidence type="ECO:0000313" key="10">
    <source>
        <dbReference type="Proteomes" id="UP000807716"/>
    </source>
</evidence>
<evidence type="ECO:0000313" key="9">
    <source>
        <dbReference type="EMBL" id="KAG0264519.1"/>
    </source>
</evidence>
<keyword evidence="7" id="KW-0456">Lyase</keyword>
<feature type="compositionally biased region" description="Low complexity" evidence="8">
    <location>
        <begin position="519"/>
        <end position="539"/>
    </location>
</feature>
<dbReference type="GO" id="GO:0016829">
    <property type="term" value="F:lyase activity"/>
    <property type="evidence" value="ECO:0007669"/>
    <property type="project" value="UniProtKB-KW"/>
</dbReference>